<dbReference type="RefSeq" id="WP_307555734.1">
    <property type="nucleotide sequence ID" value="NZ_JAUSQU010000001.1"/>
</dbReference>
<evidence type="ECO:0000313" key="7">
    <source>
        <dbReference type="Proteomes" id="UP001225356"/>
    </source>
</evidence>
<dbReference type="InterPro" id="IPR013708">
    <property type="entry name" value="Shikimate_DH-bd_N"/>
</dbReference>
<keyword evidence="7" id="KW-1185">Reference proteome</keyword>
<keyword evidence="3 6" id="KW-0560">Oxidoreductase</keyword>
<feature type="binding site" evidence="3">
    <location>
        <position position="93"/>
    </location>
    <ligand>
        <name>shikimate</name>
        <dbReference type="ChEBI" id="CHEBI:36208"/>
    </ligand>
</feature>
<dbReference type="EMBL" id="JAUSQU010000001">
    <property type="protein sequence ID" value="MDP9841972.1"/>
    <property type="molecule type" value="Genomic_DNA"/>
</dbReference>
<comment type="function">
    <text evidence="3">Involved in the biosynthesis of the chorismate, which leads to the biosynthesis of aromatic amino acids. Catalyzes the reversible NADPH linked reduction of 3-dehydroshikimate (DHSA) to yield shikimate (SA).</text>
</comment>
<dbReference type="EC" id="1.1.1.25" evidence="3"/>
<dbReference type="GO" id="GO:0004764">
    <property type="term" value="F:shikimate 3-dehydrogenase (NADP+) activity"/>
    <property type="evidence" value="ECO:0007669"/>
    <property type="project" value="UniProtKB-EC"/>
</dbReference>
<sequence length="284" mass="29579">MTSHLVGLIGSGVGPSLSPPLHEREADFHGLRYLYRLIDLAELGLGAEAVGDLVRGARRFGYTGLNITHPCKQTVIEHLDELSPDAAMLGAVNTVVFDGDRAVGHNTDWTGFAQSFARGLPDASTRQIVQLGAGGAGAAVAHALLTLGADRIALVDVQPDRAVSLAAELTLRFGAGRASAAAPGALAGLLPEADGLVNVTPTGMAAHPGLPLPTGLLHPALWVADVVYRPLETELLRQARALGCRTLDGGGMVVFQAAHAFRLFTGCEPDAERMLTHLTDLVSA</sequence>
<organism evidence="6 7">
    <name type="scientific">Streptosporangium lutulentum</name>
    <dbReference type="NCBI Taxonomy" id="1461250"/>
    <lineage>
        <taxon>Bacteria</taxon>
        <taxon>Bacillati</taxon>
        <taxon>Actinomycetota</taxon>
        <taxon>Actinomycetes</taxon>
        <taxon>Streptosporangiales</taxon>
        <taxon>Streptosporangiaceae</taxon>
        <taxon>Streptosporangium</taxon>
    </lineage>
</organism>
<evidence type="ECO:0000259" key="5">
    <source>
        <dbReference type="Pfam" id="PF18317"/>
    </source>
</evidence>
<evidence type="ECO:0000256" key="1">
    <source>
        <dbReference type="ARBA" id="ARBA00004871"/>
    </source>
</evidence>
<keyword evidence="3" id="KW-0521">NADP</keyword>
<keyword evidence="3" id="KW-0028">Amino-acid biosynthesis</keyword>
<dbReference type="InterPro" id="IPR022893">
    <property type="entry name" value="Shikimate_DH_fam"/>
</dbReference>
<feature type="binding site" evidence="3">
    <location>
        <position position="256"/>
    </location>
    <ligand>
        <name>shikimate</name>
        <dbReference type="ChEBI" id="CHEBI:36208"/>
    </ligand>
</feature>
<dbReference type="Gene3D" id="3.40.50.10860">
    <property type="entry name" value="Leucine Dehydrogenase, chain A, domain 1"/>
    <property type="match status" value="1"/>
</dbReference>
<evidence type="ECO:0000313" key="6">
    <source>
        <dbReference type="EMBL" id="MDP9841972.1"/>
    </source>
</evidence>
<dbReference type="Gene3D" id="3.40.50.720">
    <property type="entry name" value="NAD(P)-binding Rossmann-like Domain"/>
    <property type="match status" value="1"/>
</dbReference>
<comment type="caution">
    <text evidence="3">Lacks conserved residue(s) required for the propagation of feature annotation.</text>
</comment>
<dbReference type="InterPro" id="IPR046346">
    <property type="entry name" value="Aminoacid_DH-like_N_sf"/>
</dbReference>
<proteinExistence type="inferred from homology"/>
<reference evidence="6 7" key="1">
    <citation type="submission" date="2023-07" db="EMBL/GenBank/DDBJ databases">
        <title>Sequencing the genomes of 1000 actinobacteria strains.</title>
        <authorList>
            <person name="Klenk H.-P."/>
        </authorList>
    </citation>
    <scope>NUCLEOTIDE SEQUENCE [LARGE SCALE GENOMIC DNA]</scope>
    <source>
        <strain evidence="6 7">DSM 46740</strain>
    </source>
</reference>
<comment type="subunit">
    <text evidence="3">Homodimer.</text>
</comment>
<dbReference type="CDD" id="cd01065">
    <property type="entry name" value="NAD_bind_Shikimate_DH"/>
    <property type="match status" value="1"/>
</dbReference>
<comment type="similarity">
    <text evidence="3">Belongs to the shikimate dehydrogenase family.</text>
</comment>
<name>A0ABT9Q5M7_9ACTN</name>
<evidence type="ECO:0000259" key="4">
    <source>
        <dbReference type="Pfam" id="PF08501"/>
    </source>
</evidence>
<comment type="pathway">
    <text evidence="1 3">Metabolic intermediate biosynthesis; chorismate biosynthesis; chorismate from D-erythrose 4-phosphate and phosphoenolpyruvate: step 4/7.</text>
</comment>
<feature type="active site" description="Proton acceptor" evidence="3">
    <location>
        <position position="72"/>
    </location>
</feature>
<dbReference type="SUPFAM" id="SSF53223">
    <property type="entry name" value="Aminoacid dehydrogenase-like, N-terminal domain"/>
    <property type="match status" value="1"/>
</dbReference>
<dbReference type="InterPro" id="IPR041121">
    <property type="entry name" value="SDH_C"/>
</dbReference>
<dbReference type="Pfam" id="PF08501">
    <property type="entry name" value="Shikimate_dh_N"/>
    <property type="match status" value="1"/>
</dbReference>
<accession>A0ABT9Q5M7</accession>
<dbReference type="Proteomes" id="UP001225356">
    <property type="component" value="Unassembled WGS sequence"/>
</dbReference>
<dbReference type="PANTHER" id="PTHR21089">
    <property type="entry name" value="SHIKIMATE DEHYDROGENASE"/>
    <property type="match status" value="1"/>
</dbReference>
<feature type="binding site" evidence="3">
    <location>
        <position position="108"/>
    </location>
    <ligand>
        <name>shikimate</name>
        <dbReference type="ChEBI" id="CHEBI:36208"/>
    </ligand>
</feature>
<protein>
    <recommendedName>
        <fullName evidence="3">Shikimate dehydrogenase (NADP(+))</fullName>
        <shortName evidence="3">SDH</shortName>
        <ecNumber evidence="3">1.1.1.25</ecNumber>
    </recommendedName>
</protein>
<feature type="binding site" evidence="3">
    <location>
        <position position="249"/>
    </location>
    <ligand>
        <name>NADP(+)</name>
        <dbReference type="ChEBI" id="CHEBI:58349"/>
    </ligand>
</feature>
<feature type="binding site" evidence="3">
    <location>
        <position position="226"/>
    </location>
    <ligand>
        <name>NADP(+)</name>
        <dbReference type="ChEBI" id="CHEBI:58349"/>
    </ligand>
</feature>
<keyword evidence="2 3" id="KW-0057">Aromatic amino acid biosynthesis</keyword>
<gene>
    <name evidence="3" type="primary">aroE</name>
    <name evidence="6" type="ORF">J2853_001183</name>
</gene>
<feature type="binding site" evidence="3">
    <location>
        <position position="228"/>
    </location>
    <ligand>
        <name>shikimate</name>
        <dbReference type="ChEBI" id="CHEBI:36208"/>
    </ligand>
</feature>
<feature type="domain" description="Shikimate dehydrogenase substrate binding N-terminal" evidence="4">
    <location>
        <begin position="8"/>
        <end position="95"/>
    </location>
</feature>
<feature type="binding site" evidence="3">
    <location>
        <position position="68"/>
    </location>
    <ligand>
        <name>shikimate</name>
        <dbReference type="ChEBI" id="CHEBI:36208"/>
    </ligand>
</feature>
<dbReference type="NCBIfam" id="NF009201">
    <property type="entry name" value="PRK12549.1"/>
    <property type="match status" value="1"/>
</dbReference>
<dbReference type="SUPFAM" id="SSF51735">
    <property type="entry name" value="NAD(P)-binding Rossmann-fold domains"/>
    <property type="match status" value="1"/>
</dbReference>
<feature type="binding site" evidence="3">
    <location>
        <begin position="16"/>
        <end position="18"/>
    </location>
    <ligand>
        <name>shikimate</name>
        <dbReference type="ChEBI" id="CHEBI:36208"/>
    </ligand>
</feature>
<evidence type="ECO:0000256" key="2">
    <source>
        <dbReference type="ARBA" id="ARBA00023141"/>
    </source>
</evidence>
<dbReference type="PANTHER" id="PTHR21089:SF1">
    <property type="entry name" value="BIFUNCTIONAL 3-DEHYDROQUINATE DEHYDRATASE_SHIKIMATE DEHYDROGENASE, CHLOROPLASTIC"/>
    <property type="match status" value="1"/>
</dbReference>
<dbReference type="HAMAP" id="MF_00222">
    <property type="entry name" value="Shikimate_DH_AroE"/>
    <property type="match status" value="1"/>
</dbReference>
<dbReference type="InterPro" id="IPR036291">
    <property type="entry name" value="NAD(P)-bd_dom_sf"/>
</dbReference>
<comment type="catalytic activity">
    <reaction evidence="3">
        <text>shikimate + NADP(+) = 3-dehydroshikimate + NADPH + H(+)</text>
        <dbReference type="Rhea" id="RHEA:17737"/>
        <dbReference type="ChEBI" id="CHEBI:15378"/>
        <dbReference type="ChEBI" id="CHEBI:16630"/>
        <dbReference type="ChEBI" id="CHEBI:36208"/>
        <dbReference type="ChEBI" id="CHEBI:57783"/>
        <dbReference type="ChEBI" id="CHEBI:58349"/>
        <dbReference type="EC" id="1.1.1.25"/>
    </reaction>
</comment>
<feature type="binding site" evidence="3">
    <location>
        <begin position="132"/>
        <end position="136"/>
    </location>
    <ligand>
        <name>NADP(+)</name>
        <dbReference type="ChEBI" id="CHEBI:58349"/>
    </ligand>
</feature>
<dbReference type="NCBIfam" id="NF001319">
    <property type="entry name" value="PRK00258.3-3"/>
    <property type="match status" value="1"/>
</dbReference>
<comment type="caution">
    <text evidence="6">The sequence shown here is derived from an EMBL/GenBank/DDBJ whole genome shotgun (WGS) entry which is preliminary data.</text>
</comment>
<feature type="domain" description="SDH C-terminal" evidence="5">
    <location>
        <begin position="251"/>
        <end position="275"/>
    </location>
</feature>
<dbReference type="Pfam" id="PF18317">
    <property type="entry name" value="SDH_C"/>
    <property type="match status" value="1"/>
</dbReference>
<evidence type="ECO:0000256" key="3">
    <source>
        <dbReference type="HAMAP-Rule" id="MF_00222"/>
    </source>
</evidence>